<evidence type="ECO:0000313" key="3">
    <source>
        <dbReference type="Proteomes" id="UP000636709"/>
    </source>
</evidence>
<comment type="caution">
    <text evidence="2">The sequence shown here is derived from an EMBL/GenBank/DDBJ whole genome shotgun (WGS) entry which is preliminary data.</text>
</comment>
<dbReference type="Proteomes" id="UP000636709">
    <property type="component" value="Unassembled WGS sequence"/>
</dbReference>
<name>A0A835EVS2_9POAL</name>
<gene>
    <name evidence="2" type="ORF">HU200_024014</name>
</gene>
<protein>
    <submittedName>
        <fullName evidence="2">Uncharacterized protein</fullName>
    </submittedName>
</protein>
<dbReference type="EMBL" id="JACEFO010001700">
    <property type="protein sequence ID" value="KAF8719315.1"/>
    <property type="molecule type" value="Genomic_DNA"/>
</dbReference>
<dbReference type="OrthoDB" id="712373at2759"/>
<accession>A0A835EVS2</accession>
<evidence type="ECO:0000313" key="2">
    <source>
        <dbReference type="EMBL" id="KAF8719315.1"/>
    </source>
</evidence>
<organism evidence="2 3">
    <name type="scientific">Digitaria exilis</name>
    <dbReference type="NCBI Taxonomy" id="1010633"/>
    <lineage>
        <taxon>Eukaryota</taxon>
        <taxon>Viridiplantae</taxon>
        <taxon>Streptophyta</taxon>
        <taxon>Embryophyta</taxon>
        <taxon>Tracheophyta</taxon>
        <taxon>Spermatophyta</taxon>
        <taxon>Magnoliopsida</taxon>
        <taxon>Liliopsida</taxon>
        <taxon>Poales</taxon>
        <taxon>Poaceae</taxon>
        <taxon>PACMAD clade</taxon>
        <taxon>Panicoideae</taxon>
        <taxon>Panicodae</taxon>
        <taxon>Paniceae</taxon>
        <taxon>Anthephorinae</taxon>
        <taxon>Digitaria</taxon>
    </lineage>
</organism>
<keyword evidence="3" id="KW-1185">Reference proteome</keyword>
<proteinExistence type="predicted"/>
<dbReference type="AlphaFoldDB" id="A0A835EVS2"/>
<evidence type="ECO:0000256" key="1">
    <source>
        <dbReference type="SAM" id="SignalP"/>
    </source>
</evidence>
<keyword evidence="1" id="KW-0732">Signal</keyword>
<feature type="signal peptide" evidence="1">
    <location>
        <begin position="1"/>
        <end position="27"/>
    </location>
</feature>
<sequence>MPLTLRLRAVPLALLLLAAAAAVGVSARAAGEERQEEEGGVDPEVAACRQQCARQRQFDEAERRHCLWQCDEYGRAKRRHEEEEREEGPEREREIERCLHECRVGPPKPGCERRCREAYERATRRPRWQGYTGHRGAKLALTTVRERETQTDRGADRCCLQATLGHALPRTSKCAAPLIRPLLCVYK</sequence>
<feature type="chain" id="PRO_5032599082" evidence="1">
    <location>
        <begin position="28"/>
        <end position="187"/>
    </location>
</feature>
<reference evidence="2" key="1">
    <citation type="submission" date="2020-07" db="EMBL/GenBank/DDBJ databases">
        <title>Genome sequence and genetic diversity analysis of an under-domesticated orphan crop, white fonio (Digitaria exilis).</title>
        <authorList>
            <person name="Bennetzen J.L."/>
            <person name="Chen S."/>
            <person name="Ma X."/>
            <person name="Wang X."/>
            <person name="Yssel A.E.J."/>
            <person name="Chaluvadi S.R."/>
            <person name="Johnson M."/>
            <person name="Gangashetty P."/>
            <person name="Hamidou F."/>
            <person name="Sanogo M.D."/>
            <person name="Zwaenepoel A."/>
            <person name="Wallace J."/>
            <person name="Van De Peer Y."/>
            <person name="Van Deynze A."/>
        </authorList>
    </citation>
    <scope>NUCLEOTIDE SEQUENCE</scope>
    <source>
        <tissue evidence="2">Leaves</tissue>
    </source>
</reference>